<name>X0YSJ3_9ZZZZ</name>
<organism evidence="2">
    <name type="scientific">marine sediment metagenome</name>
    <dbReference type="NCBI Taxonomy" id="412755"/>
    <lineage>
        <taxon>unclassified sequences</taxon>
        <taxon>metagenomes</taxon>
        <taxon>ecological metagenomes</taxon>
    </lineage>
</organism>
<feature type="region of interest" description="Disordered" evidence="1">
    <location>
        <begin position="1"/>
        <end position="23"/>
    </location>
</feature>
<feature type="non-terminal residue" evidence="2">
    <location>
        <position position="1"/>
    </location>
</feature>
<dbReference type="AlphaFoldDB" id="X0YSJ3"/>
<reference evidence="2" key="1">
    <citation type="journal article" date="2014" name="Front. Microbiol.">
        <title>High frequency of phylogenetically diverse reductive dehalogenase-homologous genes in deep subseafloor sedimentary metagenomes.</title>
        <authorList>
            <person name="Kawai M."/>
            <person name="Futagami T."/>
            <person name="Toyoda A."/>
            <person name="Takaki Y."/>
            <person name="Nishi S."/>
            <person name="Hori S."/>
            <person name="Arai W."/>
            <person name="Tsubouchi T."/>
            <person name="Morono Y."/>
            <person name="Uchiyama I."/>
            <person name="Ito T."/>
            <person name="Fujiyama A."/>
            <person name="Inagaki F."/>
            <person name="Takami H."/>
        </authorList>
    </citation>
    <scope>NUCLEOTIDE SEQUENCE</scope>
    <source>
        <strain evidence="2">Expedition CK06-06</strain>
    </source>
</reference>
<evidence type="ECO:0000313" key="2">
    <source>
        <dbReference type="EMBL" id="GAG59170.1"/>
    </source>
</evidence>
<protein>
    <submittedName>
        <fullName evidence="2">Uncharacterized protein</fullName>
    </submittedName>
</protein>
<gene>
    <name evidence="2" type="ORF">S01H4_19815</name>
</gene>
<sequence length="95" mass="10533">SSTTTYHIQLGYNPGAGEPGENQEMGERRMRFAVAPISKVSELLKIKSQDIPANSSVWGRVKTAAGGEETVDLSVVLSRHIPVFHEEPLWPDFPW</sequence>
<evidence type="ECO:0000256" key="1">
    <source>
        <dbReference type="SAM" id="MobiDB-lite"/>
    </source>
</evidence>
<comment type="caution">
    <text evidence="2">The sequence shown here is derived from an EMBL/GenBank/DDBJ whole genome shotgun (WGS) entry which is preliminary data.</text>
</comment>
<accession>X0YSJ3</accession>
<dbReference type="EMBL" id="BART01008864">
    <property type="protein sequence ID" value="GAG59170.1"/>
    <property type="molecule type" value="Genomic_DNA"/>
</dbReference>
<proteinExistence type="predicted"/>